<proteinExistence type="predicted"/>
<accession>A0A8B7YW03</accession>
<dbReference type="PROSITE" id="PS50053">
    <property type="entry name" value="UBIQUITIN_2"/>
    <property type="match status" value="1"/>
</dbReference>
<dbReference type="InterPro" id="IPR000626">
    <property type="entry name" value="Ubiquitin-like_dom"/>
</dbReference>
<gene>
    <name evidence="3" type="primary">LOC110982970</name>
</gene>
<keyword evidence="2" id="KW-1185">Reference proteome</keyword>
<evidence type="ECO:0000313" key="2">
    <source>
        <dbReference type="Proteomes" id="UP000694845"/>
    </source>
</evidence>
<name>A0A8B7YW03_ACAPL</name>
<protein>
    <submittedName>
        <fullName evidence="3">Uncharacterized protein LOC110982970</fullName>
    </submittedName>
</protein>
<dbReference type="GeneID" id="110982970"/>
<reference evidence="3" key="1">
    <citation type="submission" date="2025-08" db="UniProtKB">
        <authorList>
            <consortium name="RefSeq"/>
        </authorList>
    </citation>
    <scope>IDENTIFICATION</scope>
</reference>
<dbReference type="AlphaFoldDB" id="A0A8B7YW03"/>
<dbReference type="CDD" id="cd17039">
    <property type="entry name" value="Ubl_ubiquitin_like"/>
    <property type="match status" value="1"/>
</dbReference>
<evidence type="ECO:0000313" key="3">
    <source>
        <dbReference type="RefSeq" id="XP_022097493.1"/>
    </source>
</evidence>
<dbReference type="SMART" id="SM00213">
    <property type="entry name" value="UBQ"/>
    <property type="match status" value="1"/>
</dbReference>
<organism evidence="2 3">
    <name type="scientific">Acanthaster planci</name>
    <name type="common">Crown-of-thorns starfish</name>
    <dbReference type="NCBI Taxonomy" id="133434"/>
    <lineage>
        <taxon>Eukaryota</taxon>
        <taxon>Metazoa</taxon>
        <taxon>Echinodermata</taxon>
        <taxon>Eleutherozoa</taxon>
        <taxon>Asterozoa</taxon>
        <taxon>Asteroidea</taxon>
        <taxon>Valvatacea</taxon>
        <taxon>Valvatida</taxon>
        <taxon>Acanthasteridae</taxon>
        <taxon>Acanthaster</taxon>
    </lineage>
</organism>
<dbReference type="Gene3D" id="3.90.228.10">
    <property type="match status" value="1"/>
</dbReference>
<dbReference type="Gene3D" id="3.10.20.90">
    <property type="entry name" value="Phosphatidylinositol 3-kinase Catalytic Subunit, Chain A, domain 1"/>
    <property type="match status" value="1"/>
</dbReference>
<evidence type="ECO:0000259" key="1">
    <source>
        <dbReference type="PROSITE" id="PS50053"/>
    </source>
</evidence>
<dbReference type="KEGG" id="aplc:110982970"/>
<dbReference type="SUPFAM" id="SSF54236">
    <property type="entry name" value="Ubiquitin-like"/>
    <property type="match status" value="1"/>
</dbReference>
<dbReference type="PANTHER" id="PTHR36649">
    <property type="entry name" value="UBIQUITIN-LIKE DOMAIN-CONTAINING PROTEIN"/>
    <property type="match status" value="1"/>
</dbReference>
<dbReference type="RefSeq" id="XP_022097493.1">
    <property type="nucleotide sequence ID" value="XM_022241801.1"/>
</dbReference>
<feature type="domain" description="Ubiquitin-like" evidence="1">
    <location>
        <begin position="133"/>
        <end position="209"/>
    </location>
</feature>
<dbReference type="OMA" id="DYSQLIH"/>
<dbReference type="PANTHER" id="PTHR36649:SF28">
    <property type="entry name" value="UBIQUITIN-LIKE DOMAIN-CONTAINING PROTEIN"/>
    <property type="match status" value="1"/>
</dbReference>
<sequence length="393" mass="43824">MADSPSAGIISAGFSASTGLRIQSPFAAQQVPEPEQAPKPEQLVLESLTHHGRIDQAFKWAGNIVSGGFSAVGADRSQGHEPFVAGATAETAGLGASSTTGTPSIIKLNMKDLFSMTSMMYTPPVEEKDERSISVRIHMLKKNRYVTLDVGTSSTIAELRRQAASQLDLSHRRLMLIFNGSQLEDHEEIKSLGMSHGCTIFCMECIPGGQMGIFQLDPSDLDPGYDFDFTNQSSDGKTYWRGGHKYRRPYGWKRYAVKVHGEYDNDTWLGENGIRTESSPGEWAVSYHGTAKRNVKPILEDGYKIGHRKLFGPAVYTSPNLEKIDEYGYTKEFTKDGKRYKFALQNRVNPNHLTVIKPDETGYADFPYWLSPMQDPKRGIFHVRPYGILTREL</sequence>
<dbReference type="OrthoDB" id="428577at2759"/>
<dbReference type="Proteomes" id="UP000694845">
    <property type="component" value="Unplaced"/>
</dbReference>
<dbReference type="Pfam" id="PF00240">
    <property type="entry name" value="ubiquitin"/>
    <property type="match status" value="1"/>
</dbReference>
<dbReference type="InterPro" id="IPR029071">
    <property type="entry name" value="Ubiquitin-like_domsf"/>
</dbReference>